<dbReference type="EMBL" id="CATOUU010001090">
    <property type="protein sequence ID" value="CAI9971234.1"/>
    <property type="molecule type" value="Genomic_DNA"/>
</dbReference>
<comment type="caution">
    <text evidence="1">The sequence shown here is derived from an EMBL/GenBank/DDBJ whole genome shotgun (WGS) entry which is preliminary data.</text>
</comment>
<sequence>MQNLYVISVFDRLRVVCNYNVHFGTQKEIQKRCENTIIQTNETTALCYFILKQLHFSVIICTASSIKRCKFSQCVYTTITCELFCYYCRIYVFLIQRRVETLNLEISTQMAWPCLFTKIIVADGE</sequence>
<gene>
    <name evidence="4" type="ORF">HINF_LOCUS14421</name>
    <name evidence="5" type="ORF">HINF_LOCUS14422</name>
    <name evidence="6" type="ORF">HINF_LOCUS14424</name>
    <name evidence="1" type="ORF">HINF_LOCUS58879</name>
    <name evidence="2" type="ORF">HINF_LOCUS58880</name>
    <name evidence="3" type="ORF">HINF_LOCUS58882</name>
</gene>
<name>A0AA86R3Y9_9EUKA</name>
<evidence type="ECO:0000313" key="4">
    <source>
        <dbReference type="EMBL" id="CAL5995969.1"/>
    </source>
</evidence>
<dbReference type="AlphaFoldDB" id="A0AA86R3Y9"/>
<protein>
    <submittedName>
        <fullName evidence="4">Hypothetical_protein</fullName>
    </submittedName>
</protein>
<evidence type="ECO:0000313" key="7">
    <source>
        <dbReference type="Proteomes" id="UP001642409"/>
    </source>
</evidence>
<reference evidence="4 7" key="2">
    <citation type="submission" date="2024-07" db="EMBL/GenBank/DDBJ databases">
        <authorList>
            <person name="Akdeniz Z."/>
        </authorList>
    </citation>
    <scope>NUCLEOTIDE SEQUENCE [LARGE SCALE GENOMIC DNA]</scope>
</reference>
<evidence type="ECO:0000313" key="3">
    <source>
        <dbReference type="EMBL" id="CAI9971237.1"/>
    </source>
</evidence>
<dbReference type="Proteomes" id="UP001642409">
    <property type="component" value="Unassembled WGS sequence"/>
</dbReference>
<dbReference type="EMBL" id="CAXDID020000034">
    <property type="protein sequence ID" value="CAL5995969.1"/>
    <property type="molecule type" value="Genomic_DNA"/>
</dbReference>
<organism evidence="1">
    <name type="scientific">Hexamita inflata</name>
    <dbReference type="NCBI Taxonomy" id="28002"/>
    <lineage>
        <taxon>Eukaryota</taxon>
        <taxon>Metamonada</taxon>
        <taxon>Diplomonadida</taxon>
        <taxon>Hexamitidae</taxon>
        <taxon>Hexamitinae</taxon>
        <taxon>Hexamita</taxon>
    </lineage>
</organism>
<reference evidence="1" key="1">
    <citation type="submission" date="2023-06" db="EMBL/GenBank/DDBJ databases">
        <authorList>
            <person name="Kurt Z."/>
        </authorList>
    </citation>
    <scope>NUCLEOTIDE SEQUENCE</scope>
</reference>
<proteinExistence type="predicted"/>
<evidence type="ECO:0000313" key="2">
    <source>
        <dbReference type="EMBL" id="CAI9971235.1"/>
    </source>
</evidence>
<evidence type="ECO:0000313" key="1">
    <source>
        <dbReference type="EMBL" id="CAI9971234.1"/>
    </source>
</evidence>
<evidence type="ECO:0000313" key="6">
    <source>
        <dbReference type="EMBL" id="CAL5995972.1"/>
    </source>
</evidence>
<dbReference type="EMBL" id="CATOUU010001090">
    <property type="protein sequence ID" value="CAI9971237.1"/>
    <property type="molecule type" value="Genomic_DNA"/>
</dbReference>
<keyword evidence="7" id="KW-1185">Reference proteome</keyword>
<evidence type="ECO:0000313" key="5">
    <source>
        <dbReference type="EMBL" id="CAL5995970.1"/>
    </source>
</evidence>
<dbReference type="EMBL" id="CAXDID020000034">
    <property type="protein sequence ID" value="CAL5995972.1"/>
    <property type="molecule type" value="Genomic_DNA"/>
</dbReference>
<accession>A0AA86R3Y9</accession>
<dbReference type="EMBL" id="CAXDID020000034">
    <property type="protein sequence ID" value="CAL5995970.1"/>
    <property type="molecule type" value="Genomic_DNA"/>
</dbReference>
<dbReference type="EMBL" id="CATOUU010001090">
    <property type="protein sequence ID" value="CAI9971235.1"/>
    <property type="molecule type" value="Genomic_DNA"/>
</dbReference>